<dbReference type="OrthoDB" id="5581815at2759"/>
<evidence type="ECO:0000313" key="2">
    <source>
        <dbReference type="EMBL" id="EQC37882.1"/>
    </source>
</evidence>
<keyword evidence="1" id="KW-1133">Transmembrane helix</keyword>
<accession>T0S505</accession>
<dbReference type="RefSeq" id="XP_008608815.1">
    <property type="nucleotide sequence ID" value="XM_008610593.1"/>
</dbReference>
<dbReference type="GeneID" id="19945630"/>
<reference evidence="2 3" key="1">
    <citation type="submission" date="2012-04" db="EMBL/GenBank/DDBJ databases">
        <title>The Genome Sequence of Saprolegnia declina VS20.</title>
        <authorList>
            <consortium name="The Broad Institute Genome Sequencing Platform"/>
            <person name="Russ C."/>
            <person name="Nusbaum C."/>
            <person name="Tyler B."/>
            <person name="van West P."/>
            <person name="Dieguez-Uribeondo J."/>
            <person name="de Bruijn I."/>
            <person name="Tripathy S."/>
            <person name="Jiang R."/>
            <person name="Young S.K."/>
            <person name="Zeng Q."/>
            <person name="Gargeya S."/>
            <person name="Fitzgerald M."/>
            <person name="Haas B."/>
            <person name="Abouelleil A."/>
            <person name="Alvarado L."/>
            <person name="Arachchi H.M."/>
            <person name="Berlin A."/>
            <person name="Chapman S.B."/>
            <person name="Goldberg J."/>
            <person name="Griggs A."/>
            <person name="Gujja S."/>
            <person name="Hansen M."/>
            <person name="Howarth C."/>
            <person name="Imamovic A."/>
            <person name="Larimer J."/>
            <person name="McCowen C."/>
            <person name="Montmayeur A."/>
            <person name="Murphy C."/>
            <person name="Neiman D."/>
            <person name="Pearson M."/>
            <person name="Priest M."/>
            <person name="Roberts A."/>
            <person name="Saif S."/>
            <person name="Shea T."/>
            <person name="Sisk P."/>
            <person name="Sykes S."/>
            <person name="Wortman J."/>
            <person name="Nusbaum C."/>
            <person name="Birren B."/>
        </authorList>
    </citation>
    <scope>NUCLEOTIDE SEQUENCE [LARGE SCALE GENOMIC DNA]</scope>
    <source>
        <strain evidence="2 3">VS20</strain>
    </source>
</reference>
<gene>
    <name evidence="2" type="ORF">SDRG_04903</name>
</gene>
<dbReference type="VEuPathDB" id="FungiDB:SDRG_04903"/>
<feature type="transmembrane region" description="Helical" evidence="1">
    <location>
        <begin position="12"/>
        <end position="32"/>
    </location>
</feature>
<proteinExistence type="predicted"/>
<protein>
    <submittedName>
        <fullName evidence="2">Uncharacterized protein</fullName>
    </submittedName>
</protein>
<dbReference type="InParanoid" id="T0S505"/>
<keyword evidence="1" id="KW-0812">Transmembrane</keyword>
<name>T0S505_SAPDV</name>
<organism evidence="2 3">
    <name type="scientific">Saprolegnia diclina (strain VS20)</name>
    <dbReference type="NCBI Taxonomy" id="1156394"/>
    <lineage>
        <taxon>Eukaryota</taxon>
        <taxon>Sar</taxon>
        <taxon>Stramenopiles</taxon>
        <taxon>Oomycota</taxon>
        <taxon>Saprolegniomycetes</taxon>
        <taxon>Saprolegniales</taxon>
        <taxon>Saprolegniaceae</taxon>
        <taxon>Saprolegnia</taxon>
    </lineage>
</organism>
<dbReference type="Proteomes" id="UP000030762">
    <property type="component" value="Unassembled WGS sequence"/>
</dbReference>
<evidence type="ECO:0000313" key="3">
    <source>
        <dbReference type="Proteomes" id="UP000030762"/>
    </source>
</evidence>
<dbReference type="EMBL" id="JH767143">
    <property type="protein sequence ID" value="EQC37882.1"/>
    <property type="molecule type" value="Genomic_DNA"/>
</dbReference>
<feature type="transmembrane region" description="Helical" evidence="1">
    <location>
        <begin position="44"/>
        <end position="65"/>
    </location>
</feature>
<sequence length="139" mass="15835">MIVCLLTDMYGVYNMGTMYGLIITSWSIGMVIVGESFGGMQSVFYCQLRVLWGVAIAGCVLMLFVRTNSKDRFFRGYQLTIWNKVWIQWPMPAASSHVENDDDYHDIVLLSLDTKSSFMWSSESEMDAPHLPATRELTV</sequence>
<feature type="non-terminal residue" evidence="2">
    <location>
        <position position="1"/>
    </location>
</feature>
<dbReference type="AlphaFoldDB" id="T0S505"/>
<evidence type="ECO:0000256" key="1">
    <source>
        <dbReference type="SAM" id="Phobius"/>
    </source>
</evidence>
<keyword evidence="1" id="KW-0472">Membrane</keyword>
<keyword evidence="3" id="KW-1185">Reference proteome</keyword>